<dbReference type="InterPro" id="IPR016181">
    <property type="entry name" value="Acyl_CoA_acyltransferase"/>
</dbReference>
<dbReference type="OrthoDB" id="5109343at2"/>
<organism evidence="2 3">
    <name type="scientific">Arenibacter palladensis</name>
    <dbReference type="NCBI Taxonomy" id="237373"/>
    <lineage>
        <taxon>Bacteria</taxon>
        <taxon>Pseudomonadati</taxon>
        <taxon>Bacteroidota</taxon>
        <taxon>Flavobacteriia</taxon>
        <taxon>Flavobacteriales</taxon>
        <taxon>Flavobacteriaceae</taxon>
        <taxon>Arenibacter</taxon>
    </lineage>
</organism>
<feature type="domain" description="N-acetyltransferase" evidence="1">
    <location>
        <begin position="4"/>
        <end position="177"/>
    </location>
</feature>
<name>A0A1M4V755_9FLAO</name>
<sequence>MEIKLTRCSTKAELQQILDLQQKNHLQNVHADEKEKEGFVTVSHTLELLAEMNAACPHIIAKDQDKVVGYALCMHPRFGNDVEVLKPMFVEIDAVIPKGDPYMVMGQICIDKEYRRQGIFRKLYETMKNTLMPNFTSIVTEVDATNLRSLVAHYAVGFEELKTYHAGGQDWKLIVLR</sequence>
<reference evidence="3" key="1">
    <citation type="submission" date="2016-11" db="EMBL/GenBank/DDBJ databases">
        <authorList>
            <person name="Varghese N."/>
            <person name="Submissions S."/>
        </authorList>
    </citation>
    <scope>NUCLEOTIDE SEQUENCE [LARGE SCALE GENOMIC DNA]</scope>
    <source>
        <strain evidence="3">DSM 17539</strain>
    </source>
</reference>
<keyword evidence="2" id="KW-0687">Ribonucleoprotein</keyword>
<dbReference type="Gene3D" id="3.40.630.30">
    <property type="match status" value="1"/>
</dbReference>
<evidence type="ECO:0000313" key="3">
    <source>
        <dbReference type="Proteomes" id="UP000184406"/>
    </source>
</evidence>
<dbReference type="CDD" id="cd04301">
    <property type="entry name" value="NAT_SF"/>
    <property type="match status" value="1"/>
</dbReference>
<dbReference type="GO" id="GO:0016747">
    <property type="term" value="F:acyltransferase activity, transferring groups other than amino-acyl groups"/>
    <property type="evidence" value="ECO:0007669"/>
    <property type="project" value="InterPro"/>
</dbReference>
<keyword evidence="3" id="KW-1185">Reference proteome</keyword>
<dbReference type="EMBL" id="FQUX01000001">
    <property type="protein sequence ID" value="SHE64727.1"/>
    <property type="molecule type" value="Genomic_DNA"/>
</dbReference>
<dbReference type="PROSITE" id="PS51186">
    <property type="entry name" value="GNAT"/>
    <property type="match status" value="1"/>
</dbReference>
<gene>
    <name evidence="2" type="ORF">SAMN03080594_101864</name>
</gene>
<dbReference type="GO" id="GO:0005840">
    <property type="term" value="C:ribosome"/>
    <property type="evidence" value="ECO:0007669"/>
    <property type="project" value="UniProtKB-KW"/>
</dbReference>
<dbReference type="AlphaFoldDB" id="A0A1M4V755"/>
<dbReference type="Proteomes" id="UP000184406">
    <property type="component" value="Unassembled WGS sequence"/>
</dbReference>
<evidence type="ECO:0000313" key="2">
    <source>
        <dbReference type="EMBL" id="SHE64727.1"/>
    </source>
</evidence>
<proteinExistence type="predicted"/>
<protein>
    <submittedName>
        <fullName evidence="2">Ribosomal protein S18 acetylase RimI</fullName>
    </submittedName>
</protein>
<dbReference type="SUPFAM" id="SSF55729">
    <property type="entry name" value="Acyl-CoA N-acyltransferases (Nat)"/>
    <property type="match status" value="1"/>
</dbReference>
<dbReference type="Pfam" id="PF00583">
    <property type="entry name" value="Acetyltransf_1"/>
    <property type="match status" value="1"/>
</dbReference>
<accession>A0A1M4V755</accession>
<evidence type="ECO:0000259" key="1">
    <source>
        <dbReference type="PROSITE" id="PS51186"/>
    </source>
</evidence>
<dbReference type="InterPro" id="IPR000182">
    <property type="entry name" value="GNAT_dom"/>
</dbReference>
<dbReference type="RefSeq" id="WP_072860448.1">
    <property type="nucleotide sequence ID" value="NZ_FQUX01000001.1"/>
</dbReference>
<keyword evidence="2" id="KW-0689">Ribosomal protein</keyword>